<dbReference type="RefSeq" id="WP_179769292.1">
    <property type="nucleotide sequence ID" value="NZ_JACCFO010000001.1"/>
</dbReference>
<dbReference type="Proteomes" id="UP000575985">
    <property type="component" value="Unassembled WGS sequence"/>
</dbReference>
<feature type="transmembrane region" description="Helical" evidence="1">
    <location>
        <begin position="187"/>
        <end position="208"/>
    </location>
</feature>
<feature type="transmembrane region" description="Helical" evidence="1">
    <location>
        <begin position="238"/>
        <end position="256"/>
    </location>
</feature>
<dbReference type="GO" id="GO:0005886">
    <property type="term" value="C:plasma membrane"/>
    <property type="evidence" value="ECO:0007669"/>
    <property type="project" value="UniProtKB-SubCell"/>
</dbReference>
<evidence type="ECO:0000256" key="1">
    <source>
        <dbReference type="SAM" id="Phobius"/>
    </source>
</evidence>
<sequence length="265" mass="27189">MRGPDVFGAFLRDNRRGVLGWSAGVAAVTALYTAFWPSMRESGAAMAALTRQMPEIAEAMGWSDLSTPEGYLRGTVFSLLTPILVTVASIAVGARAIAGDEEEGGLELVLAHPVSRARVLWQRFAALAAFDALLGAAVFAVPAVLDSPLELGIGLAELAAAAAAVALAGLCHGAAALALGAATGRRAYAIGGAAVLAAVGYLGNTLALQVEELEWLRFGSAFYYALGPDPLTNGLDPGFTAVLVAAPVALVALAGLRFDRRDVLV</sequence>
<dbReference type="GO" id="GO:0140359">
    <property type="term" value="F:ABC-type transporter activity"/>
    <property type="evidence" value="ECO:0007669"/>
    <property type="project" value="InterPro"/>
</dbReference>
<name>A0A853BU83_9ACTN</name>
<dbReference type="AlphaFoldDB" id="A0A853BU83"/>
<evidence type="ECO:0000313" key="2">
    <source>
        <dbReference type="EMBL" id="NYI98077.1"/>
    </source>
</evidence>
<gene>
    <name evidence="2" type="ORF">HNR12_004354</name>
</gene>
<protein>
    <submittedName>
        <fullName evidence="2">ABC-2 type transport system permease protein</fullName>
    </submittedName>
</protein>
<feature type="transmembrane region" description="Helical" evidence="1">
    <location>
        <begin position="70"/>
        <end position="92"/>
    </location>
</feature>
<reference evidence="2 3" key="1">
    <citation type="submission" date="2020-07" db="EMBL/GenBank/DDBJ databases">
        <title>Sequencing the genomes of 1000 actinobacteria strains.</title>
        <authorList>
            <person name="Klenk H.-P."/>
        </authorList>
    </citation>
    <scope>NUCLEOTIDE SEQUENCE [LARGE SCALE GENOMIC DNA]</scope>
    <source>
        <strain evidence="2 3">DSM 45927</strain>
    </source>
</reference>
<comment type="caution">
    <text evidence="2">The sequence shown here is derived from an EMBL/GenBank/DDBJ whole genome shotgun (WGS) entry which is preliminary data.</text>
</comment>
<dbReference type="EMBL" id="JACCFO010000001">
    <property type="protein sequence ID" value="NYI98077.1"/>
    <property type="molecule type" value="Genomic_DNA"/>
</dbReference>
<feature type="transmembrane region" description="Helical" evidence="1">
    <location>
        <begin position="151"/>
        <end position="180"/>
    </location>
</feature>
<dbReference type="InterPro" id="IPR006311">
    <property type="entry name" value="TAT_signal"/>
</dbReference>
<accession>A0A853BU83</accession>
<feature type="transmembrane region" description="Helical" evidence="1">
    <location>
        <begin position="124"/>
        <end position="145"/>
    </location>
</feature>
<dbReference type="PROSITE" id="PS51318">
    <property type="entry name" value="TAT"/>
    <property type="match status" value="1"/>
</dbReference>
<keyword evidence="3" id="KW-1185">Reference proteome</keyword>
<keyword evidence="1" id="KW-1133">Transmembrane helix</keyword>
<keyword evidence="1" id="KW-0472">Membrane</keyword>
<proteinExistence type="predicted"/>
<keyword evidence="1" id="KW-0812">Transmembrane</keyword>
<organism evidence="2 3">
    <name type="scientific">Streptomonospora nanhaiensis</name>
    <dbReference type="NCBI Taxonomy" id="1323731"/>
    <lineage>
        <taxon>Bacteria</taxon>
        <taxon>Bacillati</taxon>
        <taxon>Actinomycetota</taxon>
        <taxon>Actinomycetes</taxon>
        <taxon>Streptosporangiales</taxon>
        <taxon>Nocardiopsidaceae</taxon>
        <taxon>Streptomonospora</taxon>
    </lineage>
</organism>
<evidence type="ECO:0000313" key="3">
    <source>
        <dbReference type="Proteomes" id="UP000575985"/>
    </source>
</evidence>
<feature type="transmembrane region" description="Helical" evidence="1">
    <location>
        <begin position="18"/>
        <end position="36"/>
    </location>
</feature>
<dbReference type="Pfam" id="PF12679">
    <property type="entry name" value="ABC2_membrane_2"/>
    <property type="match status" value="1"/>
</dbReference>